<dbReference type="InterPro" id="IPR038135">
    <property type="entry name" value="Methylthiotransferase_N_sf"/>
</dbReference>
<dbReference type="PANTHER" id="PTHR43020:SF2">
    <property type="entry name" value="MITOCHONDRIAL TRNA METHYLTHIOTRANSFERASE CDK5RAP1"/>
    <property type="match status" value="1"/>
</dbReference>
<dbReference type="SMART" id="SM00729">
    <property type="entry name" value="Elp3"/>
    <property type="match status" value="1"/>
</dbReference>
<dbReference type="PROSITE" id="PS51449">
    <property type="entry name" value="MTTASE_N"/>
    <property type="match status" value="1"/>
</dbReference>
<dbReference type="Pfam" id="PF00919">
    <property type="entry name" value="UPF0004"/>
    <property type="match status" value="1"/>
</dbReference>
<dbReference type="GO" id="GO:0005829">
    <property type="term" value="C:cytosol"/>
    <property type="evidence" value="ECO:0007669"/>
    <property type="project" value="TreeGrafter"/>
</dbReference>
<evidence type="ECO:0000313" key="9">
    <source>
        <dbReference type="EMBL" id="OGK45228.1"/>
    </source>
</evidence>
<evidence type="ECO:0000256" key="5">
    <source>
        <dbReference type="ARBA" id="ARBA00023004"/>
    </source>
</evidence>
<gene>
    <name evidence="9" type="ORF">A3B40_03225</name>
</gene>
<keyword evidence="3" id="KW-0949">S-adenosyl-L-methionine</keyword>
<dbReference type="InterPro" id="IPR023404">
    <property type="entry name" value="rSAM_horseshoe"/>
</dbReference>
<evidence type="ECO:0000256" key="1">
    <source>
        <dbReference type="ARBA" id="ARBA00001966"/>
    </source>
</evidence>
<name>A0A1F7IPB9_9BACT</name>
<keyword evidence="5" id="KW-0408">Iron</keyword>
<protein>
    <submittedName>
        <fullName evidence="9">Uncharacterized protein</fullName>
    </submittedName>
</protein>
<dbReference type="Gene3D" id="3.40.50.12160">
    <property type="entry name" value="Methylthiotransferase, N-terminal domain"/>
    <property type="match status" value="1"/>
</dbReference>
<comment type="cofactor">
    <cofactor evidence="1">
        <name>[4Fe-4S] cluster</name>
        <dbReference type="ChEBI" id="CHEBI:49883"/>
    </cofactor>
</comment>
<dbReference type="PROSITE" id="PS01278">
    <property type="entry name" value="MTTASE_RADICAL"/>
    <property type="match status" value="1"/>
</dbReference>
<dbReference type="GO" id="GO:0051539">
    <property type="term" value="F:4 iron, 4 sulfur cluster binding"/>
    <property type="evidence" value="ECO:0007669"/>
    <property type="project" value="UniProtKB-KW"/>
</dbReference>
<comment type="caution">
    <text evidence="9">The sequence shown here is derived from an EMBL/GenBank/DDBJ whole genome shotgun (WGS) entry which is preliminary data.</text>
</comment>
<accession>A0A1F7IPB9</accession>
<feature type="domain" description="Radical SAM core" evidence="8">
    <location>
        <begin position="121"/>
        <end position="429"/>
    </location>
</feature>
<proteinExistence type="predicted"/>
<dbReference type="CDD" id="cd01335">
    <property type="entry name" value="Radical_SAM"/>
    <property type="match status" value="1"/>
</dbReference>
<reference evidence="9 10" key="1">
    <citation type="journal article" date="2016" name="Nat. Commun.">
        <title>Thousands of microbial genomes shed light on interconnected biogeochemical processes in an aquifer system.</title>
        <authorList>
            <person name="Anantharaman K."/>
            <person name="Brown C.T."/>
            <person name="Hug L.A."/>
            <person name="Sharon I."/>
            <person name="Castelle C.J."/>
            <person name="Probst A.J."/>
            <person name="Thomas B.C."/>
            <person name="Singh A."/>
            <person name="Wilkins M.J."/>
            <person name="Karaoz U."/>
            <person name="Brodie E.L."/>
            <person name="Williams K.H."/>
            <person name="Hubbard S.S."/>
            <person name="Banfield J.F."/>
        </authorList>
    </citation>
    <scope>NUCLEOTIDE SEQUENCE [LARGE SCALE GENOMIC DNA]</scope>
</reference>
<organism evidence="9 10">
    <name type="scientific">Candidatus Roizmanbacteria bacterium RIFCSPLOWO2_01_FULL_37_16</name>
    <dbReference type="NCBI Taxonomy" id="1802058"/>
    <lineage>
        <taxon>Bacteria</taxon>
        <taxon>Candidatus Roizmaniibacteriota</taxon>
    </lineage>
</organism>
<evidence type="ECO:0000256" key="6">
    <source>
        <dbReference type="ARBA" id="ARBA00023014"/>
    </source>
</evidence>
<evidence type="ECO:0000256" key="3">
    <source>
        <dbReference type="ARBA" id="ARBA00022691"/>
    </source>
</evidence>
<evidence type="ECO:0000256" key="2">
    <source>
        <dbReference type="ARBA" id="ARBA00022485"/>
    </source>
</evidence>
<dbReference type="InterPro" id="IPR058240">
    <property type="entry name" value="rSAM_sf"/>
</dbReference>
<dbReference type="EMBL" id="MGAI01000013">
    <property type="protein sequence ID" value="OGK45228.1"/>
    <property type="molecule type" value="Genomic_DNA"/>
</dbReference>
<dbReference type="GO" id="GO:0035597">
    <property type="term" value="F:tRNA-2-methylthio-N(6)-dimethylallyladenosine(37) synthase activity"/>
    <property type="evidence" value="ECO:0007669"/>
    <property type="project" value="TreeGrafter"/>
</dbReference>
<keyword evidence="6" id="KW-0411">Iron-sulfur</keyword>
<dbReference type="PANTHER" id="PTHR43020">
    <property type="entry name" value="CDK5 REGULATORY SUBUNIT-ASSOCIATED PROTEIN 1"/>
    <property type="match status" value="1"/>
</dbReference>
<feature type="domain" description="MTTase N-terminal" evidence="7">
    <location>
        <begin position="1"/>
        <end position="125"/>
    </location>
</feature>
<dbReference type="PROSITE" id="PS51918">
    <property type="entry name" value="RADICAL_SAM"/>
    <property type="match status" value="1"/>
</dbReference>
<dbReference type="SUPFAM" id="SSF102114">
    <property type="entry name" value="Radical SAM enzymes"/>
    <property type="match status" value="2"/>
</dbReference>
<dbReference type="InterPro" id="IPR020612">
    <property type="entry name" value="Methylthiotransferase_CS"/>
</dbReference>
<dbReference type="Proteomes" id="UP000178040">
    <property type="component" value="Unassembled WGS sequence"/>
</dbReference>
<dbReference type="InterPro" id="IPR013848">
    <property type="entry name" value="Methylthiotransferase_N"/>
</dbReference>
<evidence type="ECO:0000259" key="8">
    <source>
        <dbReference type="PROSITE" id="PS51918"/>
    </source>
</evidence>
<keyword evidence="2" id="KW-0004">4Fe-4S</keyword>
<evidence type="ECO:0000313" key="10">
    <source>
        <dbReference type="Proteomes" id="UP000178040"/>
    </source>
</evidence>
<dbReference type="Pfam" id="PF04055">
    <property type="entry name" value="Radical_SAM"/>
    <property type="match status" value="2"/>
</dbReference>
<dbReference type="InterPro" id="IPR007197">
    <property type="entry name" value="rSAM"/>
</dbReference>
<keyword evidence="4" id="KW-0479">Metal-binding</keyword>
<dbReference type="Gene3D" id="3.80.30.20">
    <property type="entry name" value="tm_1862 like domain"/>
    <property type="match status" value="2"/>
</dbReference>
<dbReference type="FunFam" id="3.40.50.12160:FF:000003">
    <property type="entry name" value="CDK5 regulatory subunit-associated protein 1"/>
    <property type="match status" value="1"/>
</dbReference>
<evidence type="ECO:0000256" key="4">
    <source>
        <dbReference type="ARBA" id="ARBA00022723"/>
    </source>
</evidence>
<sequence length="444" mass="51238">MKYYIKTFGCQQNKADSERITSAFEARGMKPARGFKDANYVVINTCMVRQSAENRVYGLVKNLGKLKSNGRRIKVIVTGCMVGLAFRDKTGKYLKRLRDIMPEVDEFMPIEEVGFDNQPVRQDSINAWVPISNGCNNFCTFCVVPFTRGREISRPFKDVIDECKKLKQKGYRIITLLGQNVNSYGADLILGEKNIQVMRDLDKTYFQNSKPHIPNPKQISKFNAQKTKQKGLKHLDFENWNLIGNWKLEIGNLPIKPVYVKHLGRYRIPTLFPYLLEEVAKMGFVKVDFISSNPWDFSDELIDVIARNANITRTIHLPVQSGDDNVLRRMNRWYSVDEYLKLISKIKYRISDIKFTTDLIVGFCGETDDEFQNTVRLAKLVGYEKAYVSMYSTRPMTAATKVFKDDVPYEVKKQRWQILEDLINKSQPSKRTNSSHTIVVTPVT</sequence>
<dbReference type="InterPro" id="IPR006638">
    <property type="entry name" value="Elp3/MiaA/NifB-like_rSAM"/>
</dbReference>
<evidence type="ECO:0000259" key="7">
    <source>
        <dbReference type="PROSITE" id="PS51449"/>
    </source>
</evidence>
<dbReference type="SFLD" id="SFLDS00029">
    <property type="entry name" value="Radical_SAM"/>
    <property type="match status" value="1"/>
</dbReference>
<dbReference type="GO" id="GO:0046872">
    <property type="term" value="F:metal ion binding"/>
    <property type="evidence" value="ECO:0007669"/>
    <property type="project" value="UniProtKB-KW"/>
</dbReference>
<dbReference type="AlphaFoldDB" id="A0A1F7IPB9"/>